<evidence type="ECO:0000313" key="1">
    <source>
        <dbReference type="EMBL" id="UOQ67274.1"/>
    </source>
</evidence>
<evidence type="ECO:0000313" key="2">
    <source>
        <dbReference type="Proteomes" id="UP000830401"/>
    </source>
</evidence>
<gene>
    <name evidence="1" type="ORF">MUN86_05120</name>
</gene>
<dbReference type="RefSeq" id="WP_245122552.1">
    <property type="nucleotide sequence ID" value="NZ_CP095061.1"/>
</dbReference>
<dbReference type="Proteomes" id="UP000830401">
    <property type="component" value="Chromosome"/>
</dbReference>
<protein>
    <submittedName>
        <fullName evidence="1">Uncharacterized protein</fullName>
    </submittedName>
</protein>
<keyword evidence="2" id="KW-1185">Reference proteome</keyword>
<dbReference type="EMBL" id="CP095061">
    <property type="protein sequence ID" value="UOQ67274.1"/>
    <property type="molecule type" value="Genomic_DNA"/>
</dbReference>
<proteinExistence type="predicted"/>
<organism evidence="1 2">
    <name type="scientific">Hymenobacter volaticus</name>
    <dbReference type="NCBI Taxonomy" id="2932254"/>
    <lineage>
        <taxon>Bacteria</taxon>
        <taxon>Pseudomonadati</taxon>
        <taxon>Bacteroidota</taxon>
        <taxon>Cytophagia</taxon>
        <taxon>Cytophagales</taxon>
        <taxon>Hymenobacteraceae</taxon>
        <taxon>Hymenobacter</taxon>
    </lineage>
</organism>
<sequence>MAEQVATALLSGRILASYHRDYCGMGLQYLKGTFVYGEVWDGQLQSWNTFENRPASVVTFQDQAAFVAWLGAQSDATLDRREMAEPFYWNNQTVTRQRLLAFAACLASEMRPAWASNE</sequence>
<name>A0ABY4G8N5_9BACT</name>
<accession>A0ABY4G8N5</accession>
<reference evidence="1" key="1">
    <citation type="submission" date="2022-04" db="EMBL/GenBank/DDBJ databases">
        <title>Hymenobacter sp. isolated from the air.</title>
        <authorList>
            <person name="Won M."/>
            <person name="Lee C.-M."/>
            <person name="Woen H.-Y."/>
            <person name="Kwon S.-W."/>
        </authorList>
    </citation>
    <scope>NUCLEOTIDE SEQUENCE</scope>
    <source>
        <strain evidence="1">5420S-77</strain>
    </source>
</reference>